<feature type="domain" description="Fibronectin type-III" evidence="6">
    <location>
        <begin position="789"/>
        <end position="881"/>
    </location>
</feature>
<dbReference type="RefSeq" id="WP_256311125.1">
    <property type="nucleotide sequence ID" value="NZ_JANGAC010000005.1"/>
</dbReference>
<dbReference type="Pfam" id="PF13620">
    <property type="entry name" value="CarboxypepD_reg"/>
    <property type="match status" value="1"/>
</dbReference>
<evidence type="ECO:0000313" key="8">
    <source>
        <dbReference type="Proteomes" id="UP001524478"/>
    </source>
</evidence>
<evidence type="ECO:0000256" key="3">
    <source>
        <dbReference type="ARBA" id="ARBA00022801"/>
    </source>
</evidence>
<name>A0ABT1S9B5_9FIRM</name>
<feature type="active site" description="Charge relay system" evidence="5">
    <location>
        <position position="217"/>
    </location>
</feature>
<dbReference type="PROSITE" id="PS50853">
    <property type="entry name" value="FN3"/>
    <property type="match status" value="1"/>
</dbReference>
<dbReference type="SUPFAM" id="SSF49464">
    <property type="entry name" value="Carboxypeptidase regulatory domain-like"/>
    <property type="match status" value="1"/>
</dbReference>
<evidence type="ECO:0000256" key="4">
    <source>
        <dbReference type="ARBA" id="ARBA00022825"/>
    </source>
</evidence>
<organism evidence="7 8">
    <name type="scientific">Tissierella carlieri</name>
    <dbReference type="NCBI Taxonomy" id="689904"/>
    <lineage>
        <taxon>Bacteria</taxon>
        <taxon>Bacillati</taxon>
        <taxon>Bacillota</taxon>
        <taxon>Tissierellia</taxon>
        <taxon>Tissierellales</taxon>
        <taxon>Tissierellaceae</taxon>
        <taxon>Tissierella</taxon>
    </lineage>
</organism>
<feature type="active site" description="Charge relay system" evidence="5">
    <location>
        <position position="263"/>
    </location>
</feature>
<keyword evidence="3 5" id="KW-0378">Hydrolase</keyword>
<dbReference type="PANTHER" id="PTHR43399:SF4">
    <property type="entry name" value="CELL WALL-ASSOCIATED PROTEASE"/>
    <property type="match status" value="1"/>
</dbReference>
<reference evidence="7 8" key="1">
    <citation type="submission" date="2022-06" db="EMBL/GenBank/DDBJ databases">
        <title>Isolation of gut microbiota from human fecal samples.</title>
        <authorList>
            <person name="Pamer E.G."/>
            <person name="Barat B."/>
            <person name="Waligurski E."/>
            <person name="Medina S."/>
            <person name="Paddock L."/>
            <person name="Mostad J."/>
        </authorList>
    </citation>
    <scope>NUCLEOTIDE SEQUENCE [LARGE SCALE GENOMIC DNA]</scope>
    <source>
        <strain evidence="7 8">DFI.7.95</strain>
    </source>
</reference>
<comment type="similarity">
    <text evidence="1 5">Belongs to the peptidase S8 family.</text>
</comment>
<dbReference type="Gene3D" id="3.40.50.200">
    <property type="entry name" value="Peptidase S8/S53 domain"/>
    <property type="match status" value="1"/>
</dbReference>
<dbReference type="Gene3D" id="2.60.120.200">
    <property type="match status" value="1"/>
</dbReference>
<keyword evidence="8" id="KW-1185">Reference proteome</keyword>
<dbReference type="InterPro" id="IPR023828">
    <property type="entry name" value="Peptidase_S8_Ser-AS"/>
</dbReference>
<gene>
    <name evidence="7" type="ORF">NE686_08275</name>
</gene>
<evidence type="ECO:0000256" key="1">
    <source>
        <dbReference type="ARBA" id="ARBA00011073"/>
    </source>
</evidence>
<keyword evidence="4 5" id="KW-0720">Serine protease</keyword>
<evidence type="ECO:0000313" key="7">
    <source>
        <dbReference type="EMBL" id="MCQ4923075.1"/>
    </source>
</evidence>
<accession>A0ABT1S9B5</accession>
<dbReference type="InterPro" id="IPR000209">
    <property type="entry name" value="Peptidase_S8/S53_dom"/>
</dbReference>
<evidence type="ECO:0000256" key="5">
    <source>
        <dbReference type="PROSITE-ProRule" id="PRU01240"/>
    </source>
</evidence>
<dbReference type="EMBL" id="JANGAC010000005">
    <property type="protein sequence ID" value="MCQ4923075.1"/>
    <property type="molecule type" value="Genomic_DNA"/>
</dbReference>
<protein>
    <submittedName>
        <fullName evidence="7">S8 family serine peptidase</fullName>
    </submittedName>
</protein>
<dbReference type="NCBIfam" id="NF038128">
    <property type="entry name" value="choice_anch_J"/>
    <property type="match status" value="2"/>
</dbReference>
<dbReference type="InterPro" id="IPR008969">
    <property type="entry name" value="CarboxyPept-like_regulatory"/>
</dbReference>
<dbReference type="InterPro" id="IPR013320">
    <property type="entry name" value="ConA-like_dom_sf"/>
</dbReference>
<evidence type="ECO:0000256" key="2">
    <source>
        <dbReference type="ARBA" id="ARBA00022670"/>
    </source>
</evidence>
<dbReference type="InterPro" id="IPR013784">
    <property type="entry name" value="Carb-bd-like_fold"/>
</dbReference>
<sequence length="2076" mass="226831">MSKNKKVRKVLSLIISLIMVLGYFTSFVYAENNQLSSAKEDLRKEASMKIEPEVMKGLNNEDLAEVLVYMADQVDAERVAYATESALSSAMTPYQTKLQVRKGVIEALKDNAELTQVNILNYLEKELENGNVVEFTPYHIVNMVYVKATKEVIENLSYMSEVEKIYENKIHTLGEVKLDSEIKPSDNSLEWNIERVKANEVWALGYDGTGIVVANIDSGVDWAHPALKNKWRGYDQTTGTTSANGNWFDPVYNAALPADSDEHGTHVMGTMVGQEPDGSNKIGVAPGAKWIAARVFNTAGSTTDAILLSAAQWMLAPGGNPDNAPDVINNSWGGGAGIDDWYRDAVRAWRAAGIFPVFSAGNQRAGEPLPWPGSISCPANYPESFAVAATDRNDIRASFSKLGPSPYDESLIKPNISAPGASIRSSVPGGGYQGGWSGTSMSAPAISGTVALLLSANASLSIEDMEDIIQNTARPLTDSTYPTAPNMGYGYGMVDAFEAVSSIATGTGYISGRVLVPGEDTSEATITHEQEIFETYMGSDIEILAEISDDVAITEAELLVKQQGKSYWMVAPMNRISGDHKNGMYKGTITHDMLMGDSIVYKIKVRDYAGDVVVTSDYKIDIEFGVIPGEYTQGFENNANGWIFDGAWEWGIPSNVGPKPFEGEKLAATTLDGNYPNNADSWMITPPIDLRDGNLETASLRFYEWYNMQNSYDKGYVLITDNYGETWTESRPVITGIREEWKEALVNLDSYIGSKDPVFVAFRFTSNASTQAAGWYIDNVRLMAQDNDAPAIPANLAAEVGLTGIKLSWNHSPDADLSHYNIYRSETSGEGYVKIGETTSNNYQDTEGTVGTTYYYVLNAVDLSGNISGYTQEVSAVPVEAQILFGTDFENDNGGLVTGITAGTANPWAWGVPTSGPNAAYSGEKLWATNLAGNYDHRTDAYIETPSIVIPEDKDGILIFNHWVDMEGTTTLWDYGQVQISKDNGATWTNITPAAGGKYGRRVQEWANEEIVLTGYSGETIKLRFFFHSDTSGVYTGWYIDDIYVMGIDHVEPEPIEGEELIYDDGTAEDALVLNAAGNGLAVRFTPSQFGKVQAANIYLWGNDWPTPGGNRLGFVIYDSNGNQVGTPMYLNNLVRGGWNLIDLSGFNFSTGSDFYISTMQDAIGDNSPGTGLDDNSTSDWTKSYLNIGGQLSPLADAGADYEVAVMIRAIMDYDNAEPTVDNPLIRPVARKKSMGNVDAGMMRLGELEVEKDEIDKVDYVEPTAPEYSLKAEEMLRANNFETIEDIEVQNMPMVFAGIPISDAVVTVLETGRSVKVDPVTGKFFMRSPIGEYTLVAEAYGYYSKEARVNVVEDQTAKSNFILEPKPQGTITGRVFDRYYETPAAYAVVRVVEDPKVAPVTADAEGYFVIPNVLEGTYTLKVVADGFEPGETTVDVAGNETVDVNIGLKRFVGYEDNIIYDDGTAENALVLNAAPNGLAVRFTPDQFGKVKGTNIYFWDTSWPSPGGNRIGFTIYGIDANGKPYKVGEPIFQDVVRGAWNYIDLSSFGFSTDKDFYISTIQDKVGTQCPGTGIDQNSPYADRSYMNVDGEFKLISSEDIEGGLMIRARMEYAMDVPAITNLAPESYTNQDTIRVEGKVTADGKVNVYVNDVKATSIDSENRVFAVEVPISEERNTIKVTAELNGIETEPSASVVVIKDKLAPVLTVEKPLDNAKIKEESVHVIGTVTDNIGLAKLEINDKEISVDESNNFHERLMLNQGENTITVKATDGAGNVTTVVRTVLVELESPTITNIQPSEDIELGAGDVLRVSFNAPTGGQGHFRIMVPFGLQSNEIGIPMTEEDGLYTGTWTVPEETGAENLLIEVVYRNEYGYEITQMAEGKVKIIAGEGPVDPEPARITNLQPTENTELRSNETLEISFNAPAGGRAYYRIMLPFGPSANRLGNEMTEVEPGLYKATYKAHEGVVASNLQIEVIFTGEDGATLTEVAKGKITLVGDIEDLPVSAVIIGDEAFDTDYLNNNARAQAKLVEWYNSNNPVYIKLNNNTFITEDGEKVSVDVLPELLQYFDTTGIKLYAK</sequence>
<dbReference type="InterPro" id="IPR036852">
    <property type="entry name" value="Peptidase_S8/S53_dom_sf"/>
</dbReference>
<dbReference type="SUPFAM" id="SSF49452">
    <property type="entry name" value="Starch-binding domain-like"/>
    <property type="match status" value="1"/>
</dbReference>
<dbReference type="InterPro" id="IPR003961">
    <property type="entry name" value="FN3_dom"/>
</dbReference>
<dbReference type="PRINTS" id="PR00723">
    <property type="entry name" value="SUBTILISIN"/>
</dbReference>
<dbReference type="Gene3D" id="2.60.120.260">
    <property type="entry name" value="Galactose-binding domain-like"/>
    <property type="match status" value="1"/>
</dbReference>
<dbReference type="PROSITE" id="PS51892">
    <property type="entry name" value="SUBTILASE"/>
    <property type="match status" value="1"/>
</dbReference>
<dbReference type="InterPro" id="IPR051048">
    <property type="entry name" value="Peptidase_S8/S53_subtilisin"/>
</dbReference>
<dbReference type="SUPFAM" id="SSF52743">
    <property type="entry name" value="Subtilisin-like"/>
    <property type="match status" value="1"/>
</dbReference>
<feature type="active site" description="Charge relay system" evidence="5">
    <location>
        <position position="440"/>
    </location>
</feature>
<dbReference type="PANTHER" id="PTHR43399">
    <property type="entry name" value="SUBTILISIN-RELATED"/>
    <property type="match status" value="1"/>
</dbReference>
<dbReference type="InterPro" id="IPR036116">
    <property type="entry name" value="FN3_sf"/>
</dbReference>
<dbReference type="PROSITE" id="PS00138">
    <property type="entry name" value="SUBTILASE_SER"/>
    <property type="match status" value="1"/>
</dbReference>
<dbReference type="Pfam" id="PF00082">
    <property type="entry name" value="Peptidase_S8"/>
    <property type="match status" value="1"/>
</dbReference>
<dbReference type="Pfam" id="PF20773">
    <property type="entry name" value="InhA-like_MAM"/>
    <property type="match status" value="1"/>
</dbReference>
<dbReference type="InterPro" id="IPR015500">
    <property type="entry name" value="Peptidase_S8_subtilisin-rel"/>
</dbReference>
<dbReference type="Gene3D" id="2.60.40.1120">
    <property type="entry name" value="Carboxypeptidase-like, regulatory domain"/>
    <property type="match status" value="2"/>
</dbReference>
<dbReference type="Gene3D" id="2.60.40.10">
    <property type="entry name" value="Immunoglobulins"/>
    <property type="match status" value="3"/>
</dbReference>
<dbReference type="SUPFAM" id="SSF49899">
    <property type="entry name" value="Concanavalin A-like lectins/glucanases"/>
    <property type="match status" value="1"/>
</dbReference>
<comment type="caution">
    <text evidence="7">The sequence shown here is derived from an EMBL/GenBank/DDBJ whole genome shotgun (WGS) entry which is preliminary data.</text>
</comment>
<keyword evidence="2 5" id="KW-0645">Protease</keyword>
<dbReference type="Proteomes" id="UP001524478">
    <property type="component" value="Unassembled WGS sequence"/>
</dbReference>
<dbReference type="InterPro" id="IPR013783">
    <property type="entry name" value="Ig-like_fold"/>
</dbReference>
<proteinExistence type="inferred from homology"/>
<evidence type="ECO:0000259" key="6">
    <source>
        <dbReference type="PROSITE" id="PS50853"/>
    </source>
</evidence>
<dbReference type="SUPFAM" id="SSF49265">
    <property type="entry name" value="Fibronectin type III"/>
    <property type="match status" value="1"/>
</dbReference>
<dbReference type="Pfam" id="PF09136">
    <property type="entry name" value="Glucodextran_B"/>
    <property type="match status" value="1"/>
</dbReference>